<feature type="domain" description="SpaA-like prealbumin fold" evidence="3">
    <location>
        <begin position="457"/>
        <end position="541"/>
    </location>
</feature>
<sequence length="1735" mass="193069">MKKSIVTNFVKFRKKYLSRRKGILSFVVAITLLLTSLLTSLLTVSPTVSAAGFPNEGYGVSADGKYYSVGTKNRLGMVTSDESRQVVEEFAFCIASGKKIPFISDDDQPHGIFEQIRDLNEETNYELLKGNHTYSALAKTKSEYWEKFTKLIYMYLADPTDIIKECWGNDLGKARDEFYNVIQNEIWFITDGYNVHPQANPYLFYRFYSEAQQRAVYKIREDLHKINVPYKDMEFRGYKPHFVSGAGYQALVTGRFKDEPVDITVKKEWENVSTGTKTPDVYIQLLRNGTPEGDPKKLENDQTKFTIPAKKTLSQYSVKEVNKDGKDWVADGYEAGKVQKISEKEYKIVNKKTKVKPGIVKVQKVWRGHVDAANRPDVYFQLMQNGNPVKGQLKKWEGQDVEFNIKDEDSIASYSVNEVKANGDRWSEKGYDEPIVTKKADGLFEFENRKSDGKTHEISILKVQEDGNTPLKGAQLAIKRLFADGGGVRVGTAWMSDGKSKKLELGVGDYQLEELAPPTGYDLATSITFRISEDGKVSIKKNDSFVEQKDTTIKLINKKAEPKKYSVKIQKVTGDEAKQEALPGARLQVLQNGVQKDIWNSLLAPTELKLEPGNYTLKEIKAPEGYGKLTTDIAFTVEENGKIFSTTTGTDVFTIEDNLITIRNKSVPYIETTANIKKNQEFVGKRVSVKKGSEDSTKLAVSDEISYSGFEDGSYVALATLIKNHDENQIVSKNSTEFTVKDGKSKGVVNVELSFTKENLELDKNEFTVLEEVYRKEDVVDGEAKKGTTPVATHRDVKDEQQTVIVDYVPNNFVFNFYKIDQNSNPLAGARLKITTDKGIDVPGMVWNSLGQQPTPVYLSAGSYILKEIKTPDGFTTLEDTPFTVSEDGEIKFKDNKLITSESKPDGTSVKVTNTKKDIPKPEELKEISISKQNLAGEEIEGAKIQIKTLDGQVVKGKLGEESDKDLSWTSGKTSQKISLKAGTYIFHEETAPKGYTTVTDIKFTVDNDGKISDLKFFENGKETKVPTENESKVEGETKLVVKDKIEEKAVINTSIGFDGKFAKVGQELNLTKDKAGTDKTVEDKITYKNLPSGQKYTFKADLYEFPLDANEWKKVGSSNVTVDVPESGSGETKVKFETITLNGGSKYTVVVKVESNNNLLEKEGKLEKHIINHNEGKNDKAETIIVEKDIPQPEEPKKKDIVVSKVQLGDDNNEVKEVVGAKIQIFEGENKGGKKVDEWTTESGKNHEIKGLEVGKKYTLHEEVAPNGLKVVTDFVFTVDENGNVKVETILTSGKAEFKDGKLIVTDDKEVVQPEEPKKKDIVVSKVQLGDDDKVVKEVVGAKIQIFEGENTSGKKVDEWTTESGKNHEVKGLEVGKKYTLHEEVAPNGLKVVTDFVFTVDENGNVKVETILTSGKAEFKDGKLIVTDDKEVVQPEEPKKKDIVVSKVQLGDDDKVVKEVVGATIQIFEGENKGGKKVDEWTTESGKNHEVKGLEVGKKYTLHEEVAPNGLKVVTDFVFTVDENGNVKVETTLTSGKAEFKDGKLIVTDDKEVVQPQEPKKKDIVVSKVQLGDDDTVVKEVVGAKIQIFEGENTSGKKVDEWTTESGKNHEVKGLEVGKKYTLHEEVAPKGLKVVTDFVFTVDENGNVKVETILTSGKAEFKDGKLIVTDDKEVVQPEEPKPEEPKPEPKPENPSPKPEREPKMKKTSIGLSSSISMVLVGMAGLVISSKKRNK</sequence>
<keyword evidence="2" id="KW-0472">Membrane</keyword>
<dbReference type="NCBIfam" id="NF012162">
    <property type="entry name" value="surf_Nterm_1"/>
    <property type="match status" value="1"/>
</dbReference>
<dbReference type="Proteomes" id="UP000823123">
    <property type="component" value="Unassembled WGS sequence"/>
</dbReference>
<feature type="domain" description="T-Q ester bond containing" evidence="4">
    <location>
        <begin position="668"/>
        <end position="806"/>
    </location>
</feature>
<gene>
    <name evidence="6" type="ORF">IBJ83_06880</name>
</gene>
<protein>
    <submittedName>
        <fullName evidence="6">Thioester-forming surface-anchored protein</fullName>
    </submittedName>
</protein>
<dbReference type="InterPro" id="IPR041100">
    <property type="entry name" value="TQ"/>
</dbReference>
<dbReference type="Pfam" id="PF18202">
    <property type="entry name" value="TQ"/>
    <property type="match status" value="2"/>
</dbReference>
<reference evidence="6 7" key="1">
    <citation type="submission" date="2020-09" db="EMBL/GenBank/DDBJ databases">
        <title>Parvimonas S3374 sp. nov.</title>
        <authorList>
            <person name="Buhl M."/>
        </authorList>
    </citation>
    <scope>NUCLEOTIDE SEQUENCE [LARGE SCALE GENOMIC DNA]</scope>
    <source>
        <strain evidence="6 7">S3374</strain>
    </source>
</reference>
<evidence type="ECO:0000256" key="2">
    <source>
        <dbReference type="SAM" id="Phobius"/>
    </source>
</evidence>
<dbReference type="SUPFAM" id="SSF49478">
    <property type="entry name" value="Cna protein B-type domain"/>
    <property type="match status" value="2"/>
</dbReference>
<keyword evidence="2" id="KW-0812">Transmembrane</keyword>
<dbReference type="Gene3D" id="2.60.40.3930">
    <property type="match status" value="2"/>
</dbReference>
<evidence type="ECO:0000313" key="6">
    <source>
        <dbReference type="EMBL" id="MBK1469033.1"/>
    </source>
</evidence>
<feature type="region of interest" description="Disordered" evidence="1">
    <location>
        <begin position="1671"/>
        <end position="1711"/>
    </location>
</feature>
<evidence type="ECO:0000313" key="7">
    <source>
        <dbReference type="Proteomes" id="UP000823123"/>
    </source>
</evidence>
<proteinExistence type="predicted"/>
<accession>A0ABS1CAA6</accession>
<feature type="domain" description="SpaA-like prealbumin fold" evidence="3">
    <location>
        <begin position="566"/>
        <end position="646"/>
    </location>
</feature>
<dbReference type="Gene3D" id="2.60.40.10">
    <property type="entry name" value="Immunoglobulins"/>
    <property type="match status" value="8"/>
</dbReference>
<keyword evidence="2" id="KW-1133">Transmembrane helix</keyword>
<evidence type="ECO:0000259" key="3">
    <source>
        <dbReference type="Pfam" id="PF17802"/>
    </source>
</evidence>
<dbReference type="Pfam" id="PF22343">
    <property type="entry name" value="Surface-like_ins_dom"/>
    <property type="match status" value="1"/>
</dbReference>
<feature type="domain" description="T-Q ester bond containing" evidence="4">
    <location>
        <begin position="1074"/>
        <end position="1185"/>
    </location>
</feature>
<feature type="domain" description="SpaA-like prealbumin fold" evidence="3">
    <location>
        <begin position="816"/>
        <end position="896"/>
    </location>
</feature>
<feature type="domain" description="SpaA-like prealbumin fold" evidence="3">
    <location>
        <begin position="1455"/>
        <end position="1533"/>
    </location>
</feature>
<dbReference type="InterPro" id="IPR013783">
    <property type="entry name" value="Ig-like_fold"/>
</dbReference>
<dbReference type="Pfam" id="PF17802">
    <property type="entry name" value="SpaA"/>
    <property type="match status" value="8"/>
</dbReference>
<dbReference type="InterPro" id="IPR041033">
    <property type="entry name" value="SpaA_PFL_dom_1"/>
</dbReference>
<organism evidence="6 7">
    <name type="scientific">Parvimonas parva</name>
    <dbReference type="NCBI Taxonomy" id="2769485"/>
    <lineage>
        <taxon>Bacteria</taxon>
        <taxon>Bacillati</taxon>
        <taxon>Bacillota</taxon>
        <taxon>Tissierellia</taxon>
        <taxon>Tissierellales</taxon>
        <taxon>Peptoniphilaceae</taxon>
        <taxon>Parvimonas</taxon>
    </lineage>
</organism>
<evidence type="ECO:0000259" key="5">
    <source>
        <dbReference type="Pfam" id="PF22343"/>
    </source>
</evidence>
<dbReference type="EMBL" id="JACVDA010000021">
    <property type="protein sequence ID" value="MBK1469033.1"/>
    <property type="molecule type" value="Genomic_DNA"/>
</dbReference>
<dbReference type="RefSeq" id="WP_201275890.1">
    <property type="nucleotide sequence ID" value="NZ_JACVDA010000021.1"/>
</dbReference>
<keyword evidence="7" id="KW-1185">Reference proteome</keyword>
<feature type="transmembrane region" description="Helical" evidence="2">
    <location>
        <begin position="1710"/>
        <end position="1729"/>
    </location>
</feature>
<feature type="compositionally biased region" description="Basic and acidic residues" evidence="1">
    <location>
        <begin position="1671"/>
        <end position="1705"/>
    </location>
</feature>
<feature type="domain" description="SpaA-like prealbumin fold" evidence="3">
    <location>
        <begin position="1212"/>
        <end position="1289"/>
    </location>
</feature>
<name>A0ABS1CAA6_9FIRM</name>
<feature type="domain" description="SpaA-like prealbumin fold" evidence="3">
    <location>
        <begin position="927"/>
        <end position="1012"/>
    </location>
</feature>
<evidence type="ECO:0000259" key="4">
    <source>
        <dbReference type="Pfam" id="PF18202"/>
    </source>
</evidence>
<comment type="caution">
    <text evidence="6">The sequence shown here is derived from an EMBL/GenBank/DDBJ whole genome shotgun (WGS) entry which is preliminary data.</text>
</comment>
<dbReference type="InterPro" id="IPR054758">
    <property type="entry name" value="Lrp-like_ins_dom"/>
</dbReference>
<evidence type="ECO:0000256" key="1">
    <source>
        <dbReference type="SAM" id="MobiDB-lite"/>
    </source>
</evidence>
<feature type="domain" description="Putative surface anchored protein-like helical insertion" evidence="5">
    <location>
        <begin position="121"/>
        <end position="220"/>
    </location>
</feature>
<feature type="domain" description="SpaA-like prealbumin fold" evidence="3">
    <location>
        <begin position="1577"/>
        <end position="1652"/>
    </location>
</feature>
<feature type="domain" description="SpaA-like prealbumin fold" evidence="3">
    <location>
        <begin position="1334"/>
        <end position="1410"/>
    </location>
</feature>